<feature type="transmembrane region" description="Helical" evidence="1">
    <location>
        <begin position="12"/>
        <end position="31"/>
    </location>
</feature>
<keyword evidence="1" id="KW-1133">Transmembrane helix</keyword>
<protein>
    <submittedName>
        <fullName evidence="2">Uncharacterized protein</fullName>
    </submittedName>
</protein>
<organism evidence="2 3">
    <name type="scientific">Meganyctiphanes norvegica</name>
    <name type="common">Northern krill</name>
    <name type="synonym">Thysanopoda norvegica</name>
    <dbReference type="NCBI Taxonomy" id="48144"/>
    <lineage>
        <taxon>Eukaryota</taxon>
        <taxon>Metazoa</taxon>
        <taxon>Ecdysozoa</taxon>
        <taxon>Arthropoda</taxon>
        <taxon>Crustacea</taxon>
        <taxon>Multicrustacea</taxon>
        <taxon>Malacostraca</taxon>
        <taxon>Eumalacostraca</taxon>
        <taxon>Eucarida</taxon>
        <taxon>Euphausiacea</taxon>
        <taxon>Euphausiidae</taxon>
        <taxon>Meganyctiphanes</taxon>
    </lineage>
</organism>
<keyword evidence="3" id="KW-1185">Reference proteome</keyword>
<reference evidence="2 3" key="1">
    <citation type="submission" date="2024-05" db="EMBL/GenBank/DDBJ databases">
        <authorList>
            <person name="Wallberg A."/>
        </authorList>
    </citation>
    <scope>NUCLEOTIDE SEQUENCE [LARGE SCALE GENOMIC DNA]</scope>
</reference>
<feature type="transmembrane region" description="Helical" evidence="1">
    <location>
        <begin position="43"/>
        <end position="61"/>
    </location>
</feature>
<evidence type="ECO:0000256" key="1">
    <source>
        <dbReference type="SAM" id="Phobius"/>
    </source>
</evidence>
<sequence length="144" mass="17696">MRENALNYSLWRLWDLLYIYFFFGLGLVWPGFRHLKPQKNSYIYIYIYFDLILAIWPDFWYRVSLRDTTIYIYLKKKKILKWSHDMSLLKSHQVRYLQKLDFFSKMALFFKMMAKADVIEGTEIKWSIDKVPFKENNKYISSTV</sequence>
<comment type="caution">
    <text evidence="2">The sequence shown here is derived from an EMBL/GenBank/DDBJ whole genome shotgun (WGS) entry which is preliminary data.</text>
</comment>
<name>A0AAV2RIW8_MEGNR</name>
<keyword evidence="1" id="KW-0472">Membrane</keyword>
<keyword evidence="1" id="KW-0812">Transmembrane</keyword>
<accession>A0AAV2RIW8</accession>
<dbReference type="Proteomes" id="UP001497623">
    <property type="component" value="Unassembled WGS sequence"/>
</dbReference>
<evidence type="ECO:0000313" key="2">
    <source>
        <dbReference type="EMBL" id="CAL4125281.1"/>
    </source>
</evidence>
<evidence type="ECO:0000313" key="3">
    <source>
        <dbReference type="Proteomes" id="UP001497623"/>
    </source>
</evidence>
<dbReference type="AlphaFoldDB" id="A0AAV2RIW8"/>
<gene>
    <name evidence="2" type="ORF">MNOR_LOCUS25028</name>
</gene>
<dbReference type="EMBL" id="CAXKWB010023432">
    <property type="protein sequence ID" value="CAL4125281.1"/>
    <property type="molecule type" value="Genomic_DNA"/>
</dbReference>
<proteinExistence type="predicted"/>